<dbReference type="PANTHER" id="PTHR34966:SF1">
    <property type="entry name" value="OS04G0508100 PROTEIN"/>
    <property type="match status" value="1"/>
</dbReference>
<dbReference type="AlphaFoldDB" id="A0A6A3AE99"/>
<comment type="caution">
    <text evidence="2">The sequence shown here is derived from an EMBL/GenBank/DDBJ whole genome shotgun (WGS) entry which is preliminary data.</text>
</comment>
<name>A0A6A3AE99_HIBSY</name>
<feature type="region of interest" description="Disordered" evidence="1">
    <location>
        <begin position="203"/>
        <end position="231"/>
    </location>
</feature>
<organism evidence="2 3">
    <name type="scientific">Hibiscus syriacus</name>
    <name type="common">Rose of Sharon</name>
    <dbReference type="NCBI Taxonomy" id="106335"/>
    <lineage>
        <taxon>Eukaryota</taxon>
        <taxon>Viridiplantae</taxon>
        <taxon>Streptophyta</taxon>
        <taxon>Embryophyta</taxon>
        <taxon>Tracheophyta</taxon>
        <taxon>Spermatophyta</taxon>
        <taxon>Magnoliopsida</taxon>
        <taxon>eudicotyledons</taxon>
        <taxon>Gunneridae</taxon>
        <taxon>Pentapetalae</taxon>
        <taxon>rosids</taxon>
        <taxon>malvids</taxon>
        <taxon>Malvales</taxon>
        <taxon>Malvaceae</taxon>
        <taxon>Malvoideae</taxon>
        <taxon>Hibiscus</taxon>
    </lineage>
</organism>
<sequence>MAGGNFMHRVISYVVNELVVDRLANSHAFQRFAVRTSKKIEDISSIAAKKREELAEQMKEISKNMEKTFPMAQFTYPKNQARGVGTSDHLALWSSLVNKPNEHEGRHIRVQPLSGFRLSYQRKGKVYLLTDNEDVERFIAYISVSQDDVTLYVVEPRSSEVESVAGSNQLSFSTPVYGAQNLMVPPQFHHQANFVSPHFQYQTQSQNPQHFLNPNTNQLSAPNSGFRIDQLDDDEPTEKIMSTSQYSKFDIGQYPDFDLGQYSDFDDVSEEETDPACNDFDIGQYPNFDDETADAEEDVVNDNEEKVTTVNEHVEHPFCNSYNHEEEKEE</sequence>
<accession>A0A6A3AE99</accession>
<evidence type="ECO:0000313" key="3">
    <source>
        <dbReference type="Proteomes" id="UP000436088"/>
    </source>
</evidence>
<keyword evidence="3" id="KW-1185">Reference proteome</keyword>
<dbReference type="Proteomes" id="UP000436088">
    <property type="component" value="Unassembled WGS sequence"/>
</dbReference>
<reference evidence="2" key="1">
    <citation type="submission" date="2019-09" db="EMBL/GenBank/DDBJ databases">
        <title>Draft genome information of white flower Hibiscus syriacus.</title>
        <authorList>
            <person name="Kim Y.-M."/>
        </authorList>
    </citation>
    <scope>NUCLEOTIDE SEQUENCE [LARGE SCALE GENOMIC DNA]</scope>
    <source>
        <strain evidence="2">YM2019G1</strain>
    </source>
</reference>
<dbReference type="PANTHER" id="PTHR34966">
    <property type="entry name" value="OSJNBA0043L24.15 PROTEIN"/>
    <property type="match status" value="1"/>
</dbReference>
<evidence type="ECO:0000256" key="1">
    <source>
        <dbReference type="SAM" id="MobiDB-lite"/>
    </source>
</evidence>
<gene>
    <name evidence="2" type="ORF">F3Y22_tig00110483pilonHSYRG00273</name>
</gene>
<proteinExistence type="predicted"/>
<feature type="compositionally biased region" description="Polar residues" evidence="1">
    <location>
        <begin position="203"/>
        <end position="223"/>
    </location>
</feature>
<dbReference type="EMBL" id="VEPZ02001008">
    <property type="protein sequence ID" value="KAE8702348.1"/>
    <property type="molecule type" value="Genomic_DNA"/>
</dbReference>
<evidence type="ECO:0000313" key="2">
    <source>
        <dbReference type="EMBL" id="KAE8702348.1"/>
    </source>
</evidence>
<protein>
    <submittedName>
        <fullName evidence="2">Protein SCO1-like protein 1</fullName>
    </submittedName>
</protein>